<dbReference type="CDD" id="cd09817">
    <property type="entry name" value="linoleate_diol_synthase_like"/>
    <property type="match status" value="1"/>
</dbReference>
<dbReference type="GO" id="GO:0006631">
    <property type="term" value="P:fatty acid metabolic process"/>
    <property type="evidence" value="ECO:0007669"/>
    <property type="project" value="UniProtKB-ARBA"/>
</dbReference>
<dbReference type="GO" id="GO:0004601">
    <property type="term" value="F:peroxidase activity"/>
    <property type="evidence" value="ECO:0007669"/>
    <property type="project" value="InterPro"/>
</dbReference>
<evidence type="ECO:0000313" key="8">
    <source>
        <dbReference type="Proteomes" id="UP000033647"/>
    </source>
</evidence>
<dbReference type="EMBL" id="LAFY01000952">
    <property type="protein sequence ID" value="KJX95850.1"/>
    <property type="molecule type" value="Genomic_DNA"/>
</dbReference>
<dbReference type="OrthoDB" id="823504at2759"/>
<organism evidence="7 8">
    <name type="scientific">Zymoseptoria brevis</name>
    <dbReference type="NCBI Taxonomy" id="1047168"/>
    <lineage>
        <taxon>Eukaryota</taxon>
        <taxon>Fungi</taxon>
        <taxon>Dikarya</taxon>
        <taxon>Ascomycota</taxon>
        <taxon>Pezizomycotina</taxon>
        <taxon>Dothideomycetes</taxon>
        <taxon>Dothideomycetidae</taxon>
        <taxon>Mycosphaerellales</taxon>
        <taxon>Mycosphaerellaceae</taxon>
        <taxon>Zymoseptoria</taxon>
    </lineage>
</organism>
<evidence type="ECO:0000256" key="5">
    <source>
        <dbReference type="ARBA" id="ARBA00023004"/>
    </source>
</evidence>
<dbReference type="AlphaFoldDB" id="A0A0F4GI44"/>
<keyword evidence="3" id="KW-0223">Dioxygenase</keyword>
<dbReference type="SUPFAM" id="SSF48264">
    <property type="entry name" value="Cytochrome P450"/>
    <property type="match status" value="1"/>
</dbReference>
<evidence type="ECO:0000256" key="3">
    <source>
        <dbReference type="ARBA" id="ARBA00022964"/>
    </source>
</evidence>
<dbReference type="InterPro" id="IPR050783">
    <property type="entry name" value="Oxylipin_biosynth_metab"/>
</dbReference>
<keyword evidence="2 6" id="KW-0479">Metal-binding</keyword>
<keyword evidence="8" id="KW-1185">Reference proteome</keyword>
<evidence type="ECO:0000256" key="1">
    <source>
        <dbReference type="ARBA" id="ARBA00022617"/>
    </source>
</evidence>
<dbReference type="Pfam" id="PF03098">
    <property type="entry name" value="An_peroxidase"/>
    <property type="match status" value="1"/>
</dbReference>
<dbReference type="Proteomes" id="UP000033647">
    <property type="component" value="Unassembled WGS sequence"/>
</dbReference>
<evidence type="ECO:0000256" key="6">
    <source>
        <dbReference type="PIRSR" id="PIRSR619791-2"/>
    </source>
</evidence>
<comment type="caution">
    <text evidence="7">The sequence shown here is derived from an EMBL/GenBank/DDBJ whole genome shotgun (WGS) entry which is preliminary data.</text>
</comment>
<dbReference type="CDD" id="cd20612">
    <property type="entry name" value="CYP_LDS-like_C"/>
    <property type="match status" value="1"/>
</dbReference>
<dbReference type="GO" id="GO:0004497">
    <property type="term" value="F:monooxygenase activity"/>
    <property type="evidence" value="ECO:0007669"/>
    <property type="project" value="InterPro"/>
</dbReference>
<dbReference type="PROSITE" id="PS50292">
    <property type="entry name" value="PEROXIDASE_3"/>
    <property type="match status" value="1"/>
</dbReference>
<accession>A0A0F4GI44</accession>
<evidence type="ECO:0000313" key="7">
    <source>
        <dbReference type="EMBL" id="KJX95850.1"/>
    </source>
</evidence>
<dbReference type="InterPro" id="IPR034812">
    <property type="entry name" value="Ppo-like_N"/>
</dbReference>
<dbReference type="Gene3D" id="1.10.630.10">
    <property type="entry name" value="Cytochrome P450"/>
    <property type="match status" value="1"/>
</dbReference>
<dbReference type="GO" id="GO:0006979">
    <property type="term" value="P:response to oxidative stress"/>
    <property type="evidence" value="ECO:0007669"/>
    <property type="project" value="InterPro"/>
</dbReference>
<dbReference type="Gene3D" id="1.10.640.10">
    <property type="entry name" value="Haem peroxidase domain superfamily, animal type"/>
    <property type="match status" value="1"/>
</dbReference>
<dbReference type="InterPro" id="IPR037120">
    <property type="entry name" value="Haem_peroxidase_sf_animal"/>
</dbReference>
<name>A0A0F4GI44_9PEZI</name>
<keyword evidence="4" id="KW-0560">Oxidoreductase</keyword>
<dbReference type="PANTHER" id="PTHR11903:SF37">
    <property type="entry name" value="PSI-PRODUCING OXYGENASE A"/>
    <property type="match status" value="1"/>
</dbReference>
<dbReference type="PRINTS" id="PR00457">
    <property type="entry name" value="ANPEROXIDASE"/>
</dbReference>
<feature type="binding site" description="axial binding residue" evidence="6">
    <location>
        <position position="400"/>
    </location>
    <ligand>
        <name>heme b</name>
        <dbReference type="ChEBI" id="CHEBI:60344"/>
    </ligand>
    <ligandPart>
        <name>Fe</name>
        <dbReference type="ChEBI" id="CHEBI:18248"/>
    </ligandPart>
</feature>
<evidence type="ECO:0000256" key="2">
    <source>
        <dbReference type="ARBA" id="ARBA00022723"/>
    </source>
</evidence>
<gene>
    <name evidence="7" type="ORF">TI39_contig961g00006</name>
</gene>
<sequence length="1090" mass="119728">MSALKLSQGRHSLSFNSILIAHCSKSAPLLISSPILDLATMSFINGHSDDVPTAKQTVHNYVKDIKSQLERLPEDATVVKSFVSALLTEGITDDREYLLENLIKWAASYPKDSPTGALLTSTMLATLWDNLKHPPLSYLGDQWRYRTADGSHNNILYPDLGKSGSYYARSVVPGRSPPAALPDPGDIFDALFARKGLAKEHPTQFSSIAISLATIIIHDVMRTDDLDSNKVASSSYLDLGPLYGHNQDMQNKVRTFKNGKLKPDTFAEPRILGQPPGVGALLISFGRFHNYVVEQLAEINENGRFNGVTDYAAARGLSEEAVTKKRDNDLFQTGRLITCGLYVNIILRDYVRVILNLNRTDTAWTLDPRTDEFNPFDTDGIPRGIGNQVSMEFNLIYRWHATVSNANEQWVNDFFAKIFPGKDPATITQAELVEGFKAWGHSLDADPGKWTFGGLQRNSAGGFDDGALVEILARTTEDVAGAFGARNVPVALRAIEILGINQGRNWGAASLNEARKFFKLKPHKTFLEINPDPDVAASLQALYEHPDNVELYPGLVCEDTKPPMVPGSGLCAGLTMAKAILSDAVALVRGDRYHTIDNSPANLTSFGFAEIASDPNVGFGTTINKLLIRAYPGWYRSNSVYALFPLTIPPENRAIFQARGIETDYTYDAPRFVPPPVPVTTWQGVVDVLENTADFKVTAGPHVYDLIKHDWMLSGDKTWNAEQNKTCLHALYDVPNGLAQIRDFYGTVTDGLIKSKSIKLRDRYQIDLVRDVAIPSHAIVTAHIFRIPLDDSGGTLTATELYEAMATVFQYTFLDIDTAKTLAIKAAAKIAVTKLATAVSASCTEVSNGNLSFLESIFMKRDKGDVALPDYGTKLVQRLFDAGMSLDEVIWTIVPTAAAAAPIQSQGITRLLDFYLSPEQSAHWAAIQALASSDSSESLEKLRKYALEGFRLSPAAAGALRLVASPNATIHDGDKTLHPPSGSSIFADFNTAGMDPAVFPDAEQIKLDRDDELYIHHGWGGHQCLGRDVVMGAMAVQLRTFARLKNLRRANGPAGELKSRIVNGAFRVYMNEDWSGWTPFPSTWKLYYDA</sequence>
<dbReference type="InterPro" id="IPR036396">
    <property type="entry name" value="Cyt_P450_sf"/>
</dbReference>
<dbReference type="InterPro" id="IPR010255">
    <property type="entry name" value="Haem_peroxidase_sf"/>
</dbReference>
<protein>
    <submittedName>
        <fullName evidence="7">Fatty acid oxygenase like protein</fullName>
    </submittedName>
</protein>
<dbReference type="STRING" id="1047168.A0A0F4GI44"/>
<keyword evidence="5 6" id="KW-0408">Iron</keyword>
<dbReference type="GO" id="GO:0051213">
    <property type="term" value="F:dioxygenase activity"/>
    <property type="evidence" value="ECO:0007669"/>
    <property type="project" value="UniProtKB-KW"/>
</dbReference>
<dbReference type="SUPFAM" id="SSF48113">
    <property type="entry name" value="Heme-dependent peroxidases"/>
    <property type="match status" value="1"/>
</dbReference>
<evidence type="ECO:0000256" key="4">
    <source>
        <dbReference type="ARBA" id="ARBA00023002"/>
    </source>
</evidence>
<dbReference type="GO" id="GO:0005506">
    <property type="term" value="F:iron ion binding"/>
    <property type="evidence" value="ECO:0007669"/>
    <property type="project" value="InterPro"/>
</dbReference>
<reference evidence="7 8" key="1">
    <citation type="submission" date="2015-03" db="EMBL/GenBank/DDBJ databases">
        <title>RNA-seq based gene annotation and comparative genomics of four Zymoseptoria species reveal species-specific pathogenicity related genes and transposable element activity.</title>
        <authorList>
            <person name="Grandaubert J."/>
            <person name="Bhattacharyya A."/>
            <person name="Stukenbrock E.H."/>
        </authorList>
    </citation>
    <scope>NUCLEOTIDE SEQUENCE [LARGE SCALE GENOMIC DNA]</scope>
    <source>
        <strain evidence="7 8">Zb18110</strain>
    </source>
</reference>
<dbReference type="GO" id="GO:0016705">
    <property type="term" value="F:oxidoreductase activity, acting on paired donors, with incorporation or reduction of molecular oxygen"/>
    <property type="evidence" value="ECO:0007669"/>
    <property type="project" value="InterPro"/>
</dbReference>
<dbReference type="PANTHER" id="PTHR11903">
    <property type="entry name" value="PROSTAGLANDIN G/H SYNTHASE"/>
    <property type="match status" value="1"/>
</dbReference>
<dbReference type="GO" id="GO:0020037">
    <property type="term" value="F:heme binding"/>
    <property type="evidence" value="ECO:0007669"/>
    <property type="project" value="InterPro"/>
</dbReference>
<proteinExistence type="predicted"/>
<keyword evidence="1 6" id="KW-0349">Heme</keyword>
<dbReference type="InterPro" id="IPR019791">
    <property type="entry name" value="Haem_peroxidase_animal"/>
</dbReference>